<keyword evidence="2 7" id="KW-0812">Transmembrane</keyword>
<reference evidence="9 10" key="1">
    <citation type="submission" date="2018-08" db="EMBL/GenBank/DDBJ databases">
        <title>Draft genome of the lignicolous fungus Coniochaeta pulveracea.</title>
        <authorList>
            <person name="Borstlap C.J."/>
            <person name="De Witt R.N."/>
            <person name="Botha A."/>
            <person name="Volschenk H."/>
        </authorList>
    </citation>
    <scope>NUCLEOTIDE SEQUENCE [LARGE SCALE GENOMIC DNA]</scope>
    <source>
        <strain evidence="9 10">CAB683</strain>
    </source>
</reference>
<evidence type="ECO:0000313" key="9">
    <source>
        <dbReference type="EMBL" id="RKU47948.1"/>
    </source>
</evidence>
<evidence type="ECO:0000313" key="10">
    <source>
        <dbReference type="Proteomes" id="UP000275385"/>
    </source>
</evidence>
<feature type="domain" description="Rhodopsin" evidence="8">
    <location>
        <begin position="24"/>
        <end position="266"/>
    </location>
</feature>
<dbReference type="Pfam" id="PF20684">
    <property type="entry name" value="Fung_rhodopsin"/>
    <property type="match status" value="1"/>
</dbReference>
<sequence>MDFVHNLLIESWTLYVVGMLLIGARLISRRLKLGTWKLQIEDWLMVFASINFTGVVVSVNEVAENGSNYMPLDVALSLTPEGRERAIYGSKMTLVLEIFTLTCLWTIKACLLLLYWRLTAAFRKQQFALKIIACYCAVGYLLTMGMYLGYWCHPIQEYWAVPVRISQCATYYNHMIFATAWNISSDLALFFIPIPVIAKSQLPLKRKIVLCCVLGLGLLNIVVAVLNRYYNFHNINDLGYVYFYVAEVATAVYVGNIPLCWPLFRRLFHGSAWSKDGSSGKTDDRNKPRTRTHNRFSKKRLNSSSLWTITRGGNTQWDKMDEEVDDSKERVYRNELGVVSEDQSSTIELTPGWHHEAHSTTIEASRSKTPESANDESLSDTDKRRVNIVRTVEISTADIRRSYQPHAI</sequence>
<dbReference type="OrthoDB" id="3903189at2759"/>
<dbReference type="InterPro" id="IPR052337">
    <property type="entry name" value="SAT4-like"/>
</dbReference>
<protein>
    <recommendedName>
        <fullName evidence="8">Rhodopsin domain-containing protein</fullName>
    </recommendedName>
</protein>
<dbReference type="PANTHER" id="PTHR33048:SF110">
    <property type="entry name" value="UBID FAMILY DECARBOXYLASE"/>
    <property type="match status" value="1"/>
</dbReference>
<proteinExistence type="inferred from homology"/>
<evidence type="ECO:0000256" key="5">
    <source>
        <dbReference type="ARBA" id="ARBA00038359"/>
    </source>
</evidence>
<dbReference type="Proteomes" id="UP000275385">
    <property type="component" value="Unassembled WGS sequence"/>
</dbReference>
<dbReference type="GO" id="GO:0016020">
    <property type="term" value="C:membrane"/>
    <property type="evidence" value="ECO:0007669"/>
    <property type="project" value="UniProtKB-SubCell"/>
</dbReference>
<feature type="transmembrane region" description="Helical" evidence="7">
    <location>
        <begin position="171"/>
        <end position="196"/>
    </location>
</feature>
<gene>
    <name evidence="9" type="ORF">DL546_001427</name>
</gene>
<comment type="caution">
    <text evidence="9">The sequence shown here is derived from an EMBL/GenBank/DDBJ whole genome shotgun (WGS) entry which is preliminary data.</text>
</comment>
<evidence type="ECO:0000256" key="4">
    <source>
        <dbReference type="ARBA" id="ARBA00023136"/>
    </source>
</evidence>
<comment type="similarity">
    <text evidence="5">Belongs to the SAT4 family.</text>
</comment>
<organism evidence="9 10">
    <name type="scientific">Coniochaeta pulveracea</name>
    <dbReference type="NCBI Taxonomy" id="177199"/>
    <lineage>
        <taxon>Eukaryota</taxon>
        <taxon>Fungi</taxon>
        <taxon>Dikarya</taxon>
        <taxon>Ascomycota</taxon>
        <taxon>Pezizomycotina</taxon>
        <taxon>Sordariomycetes</taxon>
        <taxon>Sordariomycetidae</taxon>
        <taxon>Coniochaetales</taxon>
        <taxon>Coniochaetaceae</taxon>
        <taxon>Coniochaeta</taxon>
    </lineage>
</organism>
<feature type="transmembrane region" description="Helical" evidence="7">
    <location>
        <begin position="94"/>
        <end position="115"/>
    </location>
</feature>
<comment type="subcellular location">
    <subcellularLocation>
        <location evidence="1">Membrane</location>
        <topology evidence="1">Multi-pass membrane protein</topology>
    </subcellularLocation>
</comment>
<feature type="transmembrane region" description="Helical" evidence="7">
    <location>
        <begin position="127"/>
        <end position="151"/>
    </location>
</feature>
<feature type="region of interest" description="Disordered" evidence="6">
    <location>
        <begin position="274"/>
        <end position="296"/>
    </location>
</feature>
<dbReference type="PANTHER" id="PTHR33048">
    <property type="entry name" value="PTH11-LIKE INTEGRAL MEMBRANE PROTEIN (AFU_ORTHOLOGUE AFUA_5G11245)"/>
    <property type="match status" value="1"/>
</dbReference>
<evidence type="ECO:0000256" key="2">
    <source>
        <dbReference type="ARBA" id="ARBA00022692"/>
    </source>
</evidence>
<evidence type="ECO:0000259" key="8">
    <source>
        <dbReference type="Pfam" id="PF20684"/>
    </source>
</evidence>
<keyword evidence="3 7" id="KW-1133">Transmembrane helix</keyword>
<evidence type="ECO:0000256" key="7">
    <source>
        <dbReference type="SAM" id="Phobius"/>
    </source>
</evidence>
<feature type="transmembrane region" description="Helical" evidence="7">
    <location>
        <begin position="208"/>
        <end position="230"/>
    </location>
</feature>
<name>A0A420YJ86_9PEZI</name>
<dbReference type="EMBL" id="QVQW01000006">
    <property type="protein sequence ID" value="RKU47948.1"/>
    <property type="molecule type" value="Genomic_DNA"/>
</dbReference>
<feature type="transmembrane region" description="Helical" evidence="7">
    <location>
        <begin position="242"/>
        <end position="264"/>
    </location>
</feature>
<feature type="transmembrane region" description="Helical" evidence="7">
    <location>
        <begin position="12"/>
        <end position="28"/>
    </location>
</feature>
<feature type="region of interest" description="Disordered" evidence="6">
    <location>
        <begin position="353"/>
        <end position="382"/>
    </location>
</feature>
<dbReference type="InterPro" id="IPR049326">
    <property type="entry name" value="Rhodopsin_dom_fungi"/>
</dbReference>
<keyword evidence="4 7" id="KW-0472">Membrane</keyword>
<evidence type="ECO:0000256" key="6">
    <source>
        <dbReference type="SAM" id="MobiDB-lite"/>
    </source>
</evidence>
<evidence type="ECO:0000256" key="1">
    <source>
        <dbReference type="ARBA" id="ARBA00004141"/>
    </source>
</evidence>
<keyword evidence="10" id="KW-1185">Reference proteome</keyword>
<accession>A0A420YJ86</accession>
<evidence type="ECO:0000256" key="3">
    <source>
        <dbReference type="ARBA" id="ARBA00022989"/>
    </source>
</evidence>
<dbReference type="AlphaFoldDB" id="A0A420YJ86"/>
<dbReference type="STRING" id="177199.A0A420YJ86"/>